<keyword evidence="2" id="KW-1185">Reference proteome</keyword>
<reference evidence="3" key="1">
    <citation type="submission" date="2017-02" db="UniProtKB">
        <authorList>
            <consortium name="WormBaseParasite"/>
        </authorList>
    </citation>
    <scope>IDENTIFICATION</scope>
</reference>
<accession>A0A0N4TGC7</accession>
<dbReference type="WBParaSite" id="BPAG_0000726501-mRNA-1">
    <property type="protein sequence ID" value="BPAG_0000726501-mRNA-1"/>
    <property type="gene ID" value="BPAG_0000726501"/>
</dbReference>
<gene>
    <name evidence="1" type="ORF">BPAG_LOCUS7226</name>
</gene>
<sequence length="93" mass="10749">MCMFIGKQTLQPGTNSISRSMSDDTNIISLSDDEITDTTPSRKQRYGKQNRMSKFSKTSIFKHSSTTKIKNRFSECFNFEFEAAFALTIPKYW</sequence>
<dbReference type="AlphaFoldDB" id="A0A0N4TGC7"/>
<evidence type="ECO:0000313" key="2">
    <source>
        <dbReference type="Proteomes" id="UP000278627"/>
    </source>
</evidence>
<protein>
    <submittedName>
        <fullName evidence="1 3">Uncharacterized protein</fullName>
    </submittedName>
</protein>
<evidence type="ECO:0000313" key="3">
    <source>
        <dbReference type="WBParaSite" id="BPAG_0000726501-mRNA-1"/>
    </source>
</evidence>
<name>A0A0N4TGC7_BRUPA</name>
<evidence type="ECO:0000313" key="1">
    <source>
        <dbReference type="EMBL" id="VDN88412.1"/>
    </source>
</evidence>
<reference evidence="1 2" key="2">
    <citation type="submission" date="2018-11" db="EMBL/GenBank/DDBJ databases">
        <authorList>
            <consortium name="Pathogen Informatics"/>
        </authorList>
    </citation>
    <scope>NUCLEOTIDE SEQUENCE [LARGE SCALE GENOMIC DNA]</scope>
</reference>
<dbReference type="Proteomes" id="UP000278627">
    <property type="component" value="Unassembled WGS sequence"/>
</dbReference>
<dbReference type="EMBL" id="UZAD01007857">
    <property type="protein sequence ID" value="VDN88412.1"/>
    <property type="molecule type" value="Genomic_DNA"/>
</dbReference>
<organism evidence="3">
    <name type="scientific">Brugia pahangi</name>
    <name type="common">Filarial nematode worm</name>
    <dbReference type="NCBI Taxonomy" id="6280"/>
    <lineage>
        <taxon>Eukaryota</taxon>
        <taxon>Metazoa</taxon>
        <taxon>Ecdysozoa</taxon>
        <taxon>Nematoda</taxon>
        <taxon>Chromadorea</taxon>
        <taxon>Rhabditida</taxon>
        <taxon>Spirurina</taxon>
        <taxon>Spiruromorpha</taxon>
        <taxon>Filarioidea</taxon>
        <taxon>Onchocercidae</taxon>
        <taxon>Brugia</taxon>
    </lineage>
</organism>
<proteinExistence type="predicted"/>